<feature type="coiled-coil region" evidence="1">
    <location>
        <begin position="61"/>
        <end position="88"/>
    </location>
</feature>
<sequence>MVDKELLEAIRAVVREEVTQAEQRITKNTVALMDSEFSKKFDLLAEGIQDIQEKLVPRSRVDDLEEEVKFLKALYRQMNEELQKLKKAN</sequence>
<comment type="caution">
    <text evidence="2">The sequence shown here is derived from an EMBL/GenBank/DDBJ whole genome shotgun (WGS) entry which is preliminary data.</text>
</comment>
<dbReference type="RefSeq" id="WP_007491553.1">
    <property type="nucleotide sequence ID" value="NZ_JH417774.1"/>
</dbReference>
<gene>
    <name evidence="2" type="ORF">HMPREF0372_02229</name>
</gene>
<dbReference type="Proteomes" id="UP000004459">
    <property type="component" value="Unassembled WGS sequence"/>
</dbReference>
<dbReference type="GeneID" id="63973508"/>
<organism evidence="2 3">
    <name type="scientific">Flavonifractor plautii ATCC 29863</name>
    <dbReference type="NCBI Taxonomy" id="411475"/>
    <lineage>
        <taxon>Bacteria</taxon>
        <taxon>Bacillati</taxon>
        <taxon>Bacillota</taxon>
        <taxon>Clostridia</taxon>
        <taxon>Eubacteriales</taxon>
        <taxon>Oscillospiraceae</taxon>
        <taxon>Flavonifractor</taxon>
    </lineage>
</organism>
<dbReference type="AlphaFoldDB" id="G9YRS8"/>
<dbReference type="HOGENOM" id="CLU_180674_0_0_9"/>
<evidence type="ECO:0000313" key="2">
    <source>
        <dbReference type="EMBL" id="EHM48570.1"/>
    </source>
</evidence>
<dbReference type="EMBL" id="AGCK01000185">
    <property type="protein sequence ID" value="EHM48570.1"/>
    <property type="molecule type" value="Genomic_DNA"/>
</dbReference>
<accession>G9YRS8</accession>
<evidence type="ECO:0000256" key="1">
    <source>
        <dbReference type="SAM" id="Coils"/>
    </source>
</evidence>
<evidence type="ECO:0000313" key="3">
    <source>
        <dbReference type="Proteomes" id="UP000004459"/>
    </source>
</evidence>
<reference evidence="2 3" key="1">
    <citation type="submission" date="2011-08" db="EMBL/GenBank/DDBJ databases">
        <authorList>
            <person name="Weinstock G."/>
            <person name="Sodergren E."/>
            <person name="Clifton S."/>
            <person name="Fulton L."/>
            <person name="Fulton B."/>
            <person name="Courtney L."/>
            <person name="Fronick C."/>
            <person name="Harrison M."/>
            <person name="Strong C."/>
            <person name="Farmer C."/>
            <person name="Delahaunty K."/>
            <person name="Markovic C."/>
            <person name="Hall O."/>
            <person name="Minx P."/>
            <person name="Tomlinson C."/>
            <person name="Mitreva M."/>
            <person name="Hou S."/>
            <person name="Chen J."/>
            <person name="Wollam A."/>
            <person name="Pepin K.H."/>
            <person name="Johnson M."/>
            <person name="Bhonagiri V."/>
            <person name="Zhang X."/>
            <person name="Suruliraj S."/>
            <person name="Warren W."/>
            <person name="Chinwalla A."/>
            <person name="Mardis E.R."/>
            <person name="Wilson R.K."/>
        </authorList>
    </citation>
    <scope>NUCLEOTIDE SEQUENCE [LARGE SCALE GENOMIC DNA]</scope>
    <source>
        <strain evidence="2 3">ATCC 29863</strain>
    </source>
</reference>
<protein>
    <submittedName>
        <fullName evidence="2">Uncharacterized protein</fullName>
    </submittedName>
</protein>
<proteinExistence type="predicted"/>
<name>G9YRS8_FLAPL</name>
<dbReference type="PATRIC" id="fig|411475.3.peg.1927"/>
<keyword evidence="1" id="KW-0175">Coiled coil</keyword>